<protein>
    <recommendedName>
        <fullName evidence="6">Peptidase S8/S53 domain-containing protein</fullName>
    </recommendedName>
</protein>
<evidence type="ECO:0000313" key="7">
    <source>
        <dbReference type="EMBL" id="TMI75869.1"/>
    </source>
</evidence>
<gene>
    <name evidence="7" type="ORF">E6H05_05540</name>
</gene>
<evidence type="ECO:0000256" key="2">
    <source>
        <dbReference type="ARBA" id="ARBA00022670"/>
    </source>
</evidence>
<proteinExistence type="inferred from homology"/>
<evidence type="ECO:0000259" key="6">
    <source>
        <dbReference type="Pfam" id="PF00082"/>
    </source>
</evidence>
<evidence type="ECO:0000256" key="1">
    <source>
        <dbReference type="ARBA" id="ARBA00011073"/>
    </source>
</evidence>
<evidence type="ECO:0000313" key="8">
    <source>
        <dbReference type="Proteomes" id="UP000318834"/>
    </source>
</evidence>
<dbReference type="InterPro" id="IPR000209">
    <property type="entry name" value="Peptidase_S8/S53_dom"/>
</dbReference>
<keyword evidence="4 5" id="KW-0720">Serine protease</keyword>
<dbReference type="EMBL" id="VBAP01000038">
    <property type="protein sequence ID" value="TMI75869.1"/>
    <property type="molecule type" value="Genomic_DNA"/>
</dbReference>
<dbReference type="GO" id="GO:0004252">
    <property type="term" value="F:serine-type endopeptidase activity"/>
    <property type="evidence" value="ECO:0007669"/>
    <property type="project" value="UniProtKB-UniRule"/>
</dbReference>
<evidence type="ECO:0000256" key="5">
    <source>
        <dbReference type="PROSITE-ProRule" id="PRU01240"/>
    </source>
</evidence>
<keyword evidence="2 5" id="KW-0645">Protease</keyword>
<feature type="active site" description="Charge relay system" evidence="5">
    <location>
        <position position="191"/>
    </location>
</feature>
<evidence type="ECO:0000256" key="3">
    <source>
        <dbReference type="ARBA" id="ARBA00022801"/>
    </source>
</evidence>
<keyword evidence="3 5" id="KW-0378">Hydrolase</keyword>
<dbReference type="PROSITE" id="PS00137">
    <property type="entry name" value="SUBTILASE_HIS"/>
    <property type="match status" value="1"/>
</dbReference>
<organism evidence="7 8">
    <name type="scientific">Candidatus Segetimicrobium genomatis</name>
    <dbReference type="NCBI Taxonomy" id="2569760"/>
    <lineage>
        <taxon>Bacteria</taxon>
        <taxon>Bacillati</taxon>
        <taxon>Candidatus Sysuimicrobiota</taxon>
        <taxon>Candidatus Sysuimicrobiia</taxon>
        <taxon>Candidatus Sysuimicrobiales</taxon>
        <taxon>Candidatus Segetimicrobiaceae</taxon>
        <taxon>Candidatus Segetimicrobium</taxon>
    </lineage>
</organism>
<dbReference type="Pfam" id="PF00082">
    <property type="entry name" value="Peptidase_S8"/>
    <property type="match status" value="1"/>
</dbReference>
<dbReference type="InterPro" id="IPR036852">
    <property type="entry name" value="Peptidase_S8/S53_dom_sf"/>
</dbReference>
<dbReference type="InterPro" id="IPR015500">
    <property type="entry name" value="Peptidase_S8_subtilisin-rel"/>
</dbReference>
<dbReference type="PROSITE" id="PS51892">
    <property type="entry name" value="SUBTILASE"/>
    <property type="match status" value="1"/>
</dbReference>
<sequence>MLRWENTLMRVSMRLTTILLLIATGLMGLSLSTTNRVAAQAAPTQYVLVGSGGSLPLNLEALVASVGGGVVERLDEIGVAIVESSEPNFAGAAATISGLDGIEEDRVVPLALPDQGDSTVVESLDTENATWEGGALDALNSKPCTNPPSGDCNPGLAKFFWAQWDMRTIGAPMAWSAGVRGDPRVKVAVIDTGIDYAQQEFQRVVNGKLVSIVDPVLSKSFFKEALPPGAPPYLDVTGHGTHVAGIIAAEGVSVAGVAPGVTLLAIKVAGRSGFATYAAIIAAIKYAADVGADVINMSFGDVLARGGRENAQLMAALNRAVNYAHSKGALLVASAGNSGTNWDNNKDLCPMNPPLDPPLTINRCMKVPAQLPHVVAVSATGPQFQLSFDSMGVIPNAAGLEQRYTDYGMTLVTFAAPGGSVTRFVDAATKMPLDRVLSACARFTPGVNCSSGRANIFMVGTSMAAAHVSGVAALIDSAAGGALTGDQIIQILKQSADHIGRPGKDAWYGFGRINAHRAVTGN</sequence>
<name>A0A537IX26_9BACT</name>
<feature type="active site" description="Charge relay system" evidence="5">
    <location>
        <position position="462"/>
    </location>
</feature>
<dbReference type="GO" id="GO:0006508">
    <property type="term" value="P:proteolysis"/>
    <property type="evidence" value="ECO:0007669"/>
    <property type="project" value="UniProtKB-KW"/>
</dbReference>
<dbReference type="PANTHER" id="PTHR43806:SF11">
    <property type="entry name" value="CEREVISIN-RELATED"/>
    <property type="match status" value="1"/>
</dbReference>
<dbReference type="AlphaFoldDB" id="A0A537IX26"/>
<dbReference type="SUPFAM" id="SSF52743">
    <property type="entry name" value="Subtilisin-like"/>
    <property type="match status" value="1"/>
</dbReference>
<reference evidence="7 8" key="1">
    <citation type="journal article" date="2019" name="Nat. Microbiol.">
        <title>Mediterranean grassland soil C-N compound turnover is dependent on rainfall and depth, and is mediated by genomically divergent microorganisms.</title>
        <authorList>
            <person name="Diamond S."/>
            <person name="Andeer P.F."/>
            <person name="Li Z."/>
            <person name="Crits-Christoph A."/>
            <person name="Burstein D."/>
            <person name="Anantharaman K."/>
            <person name="Lane K.R."/>
            <person name="Thomas B.C."/>
            <person name="Pan C."/>
            <person name="Northen T.R."/>
            <person name="Banfield J.F."/>
        </authorList>
    </citation>
    <scope>NUCLEOTIDE SEQUENCE [LARGE SCALE GENOMIC DNA]</scope>
    <source>
        <strain evidence="7">NP_8</strain>
    </source>
</reference>
<accession>A0A537IX26</accession>
<evidence type="ECO:0000256" key="4">
    <source>
        <dbReference type="ARBA" id="ARBA00022825"/>
    </source>
</evidence>
<dbReference type="Gene3D" id="3.40.50.200">
    <property type="entry name" value="Peptidase S8/S53 domain"/>
    <property type="match status" value="1"/>
</dbReference>
<comment type="caution">
    <text evidence="7">The sequence shown here is derived from an EMBL/GenBank/DDBJ whole genome shotgun (WGS) entry which is preliminary data.</text>
</comment>
<dbReference type="PANTHER" id="PTHR43806">
    <property type="entry name" value="PEPTIDASE S8"/>
    <property type="match status" value="1"/>
</dbReference>
<dbReference type="Proteomes" id="UP000318834">
    <property type="component" value="Unassembled WGS sequence"/>
</dbReference>
<comment type="similarity">
    <text evidence="1 5">Belongs to the peptidase S8 family.</text>
</comment>
<dbReference type="InterPro" id="IPR022398">
    <property type="entry name" value="Peptidase_S8_His-AS"/>
</dbReference>
<dbReference type="PRINTS" id="PR00723">
    <property type="entry name" value="SUBTILISIN"/>
</dbReference>
<feature type="active site" description="Charge relay system" evidence="5">
    <location>
        <position position="239"/>
    </location>
</feature>
<dbReference type="InterPro" id="IPR050131">
    <property type="entry name" value="Peptidase_S8_subtilisin-like"/>
</dbReference>
<feature type="domain" description="Peptidase S8/S53" evidence="6">
    <location>
        <begin position="185"/>
        <end position="511"/>
    </location>
</feature>